<gene>
    <name evidence="15" type="primary">hemW</name>
    <name evidence="15" type="ORF">P5633_10945</name>
    <name evidence="14" type="ORF">SC09_Contig24orf00819</name>
</gene>
<dbReference type="Pfam" id="PF04055">
    <property type="entry name" value="Radical_SAM"/>
    <property type="match status" value="1"/>
</dbReference>
<keyword evidence="4 12" id="KW-0004">4Fe-4S</keyword>
<dbReference type="InterPro" id="IPR058240">
    <property type="entry name" value="rSAM_sf"/>
</dbReference>
<dbReference type="GO" id="GO:0005737">
    <property type="term" value="C:cytoplasm"/>
    <property type="evidence" value="ECO:0007669"/>
    <property type="project" value="UniProtKB-SubCell"/>
</dbReference>
<keyword evidence="5 12" id="KW-0963">Cytoplasm</keyword>
<name>A0A0D1L7I3_BACIU</name>
<keyword evidence="8 12" id="KW-0479">Metal-binding</keyword>
<keyword evidence="10 12" id="KW-0411">Iron-sulfur</keyword>
<dbReference type="GO" id="GO:0051539">
    <property type="term" value="F:4 iron, 4 sulfur cluster binding"/>
    <property type="evidence" value="ECO:0007669"/>
    <property type="project" value="UniProtKB-UniRule"/>
</dbReference>
<dbReference type="CDD" id="cd01335">
    <property type="entry name" value="Radical_SAM"/>
    <property type="match status" value="1"/>
</dbReference>
<dbReference type="NCBIfam" id="TIGR00539">
    <property type="entry name" value="hemN_rel"/>
    <property type="match status" value="1"/>
</dbReference>
<reference evidence="14 16" key="1">
    <citation type="submission" date="2014-12" db="EMBL/GenBank/DDBJ databases">
        <title>Comparative genome analysis of Bacillus coagulans HM-08, Clostridium butyricum HM-68, Bacillus subtilis HM-66 and Bacillus licheniformis BL-09.</title>
        <authorList>
            <person name="Zhang H."/>
        </authorList>
    </citation>
    <scope>NUCLEOTIDE SEQUENCE [LARGE SCALE GENOMIC DNA]</scope>
    <source>
        <strain evidence="14 16">HM-66</strain>
    </source>
</reference>
<evidence type="ECO:0000256" key="8">
    <source>
        <dbReference type="ARBA" id="ARBA00022723"/>
    </source>
</evidence>
<dbReference type="AlphaFoldDB" id="A0A0D1L7I3"/>
<evidence type="ECO:0000256" key="2">
    <source>
        <dbReference type="ARBA" id="ARBA00006100"/>
    </source>
</evidence>
<dbReference type="InterPro" id="IPR006638">
    <property type="entry name" value="Elp3/MiaA/NifB-like_rSAM"/>
</dbReference>
<sequence>MKSAYIHIPFCEHICHYCDFNKYFIQSQPVDEYLNALEQEMINTIAKTGQPDLKTIFIGGGTPTSLSEEQLKKLMDMINRVLKPSSDLSEFAVEANPDDLSAEKLKILKEAGVNRLSFGVQTFEDDLLEKIGRVHKQKDVFTSFERARKIGFENISLDLMFGLPGQTLKHLEHSINTALSLDAEHYSVYSLIVEPKTVFYNLMQKGRLHLPPQEQEAEMYEMVMSQMEAHGIHQYEISNFAKAGMESKHNLTYWSNEQYFGFGAGAHGYIGGTRTVNVGPVKHYIDLIAEKGFPYRDTHEVTTEEQIEEEMFLGLRKTAGVSKKRFAEKYGRSLDGLFPSVLKDLAEKGLIHNSESAVYLTHQGKLLGNEVFGAFLGEL</sequence>
<evidence type="ECO:0000256" key="9">
    <source>
        <dbReference type="ARBA" id="ARBA00023004"/>
    </source>
</evidence>
<dbReference type="SFLD" id="SFLDF00562">
    <property type="entry name" value="HemN-like__clustered_with_heat"/>
    <property type="match status" value="1"/>
</dbReference>
<dbReference type="Pfam" id="PF06969">
    <property type="entry name" value="HemN_C"/>
    <property type="match status" value="1"/>
</dbReference>
<dbReference type="GO" id="GO:0046872">
    <property type="term" value="F:metal ion binding"/>
    <property type="evidence" value="ECO:0007669"/>
    <property type="project" value="UniProtKB-UniRule"/>
</dbReference>
<dbReference type="PANTHER" id="PTHR13932">
    <property type="entry name" value="COPROPORPHYRINIGEN III OXIDASE"/>
    <property type="match status" value="1"/>
</dbReference>
<dbReference type="EMBL" id="CP120576">
    <property type="protein sequence ID" value="WEY86535.1"/>
    <property type="molecule type" value="Genomic_DNA"/>
</dbReference>
<dbReference type="FunFam" id="3.20.20.70:FF:000166">
    <property type="entry name" value="Heme chaperone HemW"/>
    <property type="match status" value="1"/>
</dbReference>
<evidence type="ECO:0000313" key="14">
    <source>
        <dbReference type="EMBL" id="KIU11731.1"/>
    </source>
</evidence>
<evidence type="ECO:0000256" key="12">
    <source>
        <dbReference type="RuleBase" id="RU364116"/>
    </source>
</evidence>
<keyword evidence="7 12" id="KW-0949">S-adenosyl-L-methionine</keyword>
<dbReference type="PATRIC" id="fig|1423.173.peg.2386"/>
<comment type="function">
    <text evidence="12">Probably acts as a heme chaperone, transferring heme to an unknown acceptor. Binds one molecule of heme per monomer, possibly covalently. Binds 1 [4Fe-4S] cluster. The cluster is coordinated with 3 cysteines and an exchangeable S-adenosyl-L-methionine.</text>
</comment>
<dbReference type="InterPro" id="IPR007197">
    <property type="entry name" value="rSAM"/>
</dbReference>
<organism evidence="14 16">
    <name type="scientific">Bacillus subtilis</name>
    <dbReference type="NCBI Taxonomy" id="1423"/>
    <lineage>
        <taxon>Bacteria</taxon>
        <taxon>Bacillati</taxon>
        <taxon>Bacillota</taxon>
        <taxon>Bacilli</taxon>
        <taxon>Bacillales</taxon>
        <taxon>Bacillaceae</taxon>
        <taxon>Bacillus</taxon>
    </lineage>
</organism>
<comment type="similarity">
    <text evidence="2">Belongs to the anaerobic coproporphyrinogen-III oxidase family. HemW subfamily.</text>
</comment>
<dbReference type="GO" id="GO:0004109">
    <property type="term" value="F:coproporphyrinogen oxidase activity"/>
    <property type="evidence" value="ECO:0007669"/>
    <property type="project" value="InterPro"/>
</dbReference>
<dbReference type="SFLD" id="SFLDG01065">
    <property type="entry name" value="anaerobic_coproporphyrinogen-I"/>
    <property type="match status" value="1"/>
</dbReference>
<feature type="domain" description="Radical SAM core" evidence="13">
    <location>
        <begin position="1"/>
        <end position="233"/>
    </location>
</feature>
<proteinExistence type="inferred from homology"/>
<dbReference type="EMBL" id="JXBC01000003">
    <property type="protein sequence ID" value="KIU11731.1"/>
    <property type="molecule type" value="Genomic_DNA"/>
</dbReference>
<accession>A0A0D1L7I3</accession>
<dbReference type="SFLD" id="SFLDG01082">
    <property type="entry name" value="B12-binding_domain_containing"/>
    <property type="match status" value="1"/>
</dbReference>
<evidence type="ECO:0000256" key="6">
    <source>
        <dbReference type="ARBA" id="ARBA00022617"/>
    </source>
</evidence>
<dbReference type="InterPro" id="IPR034505">
    <property type="entry name" value="Coproporphyrinogen-III_oxidase"/>
</dbReference>
<dbReference type="Gene3D" id="3.20.20.70">
    <property type="entry name" value="Aldolase class I"/>
    <property type="match status" value="1"/>
</dbReference>
<dbReference type="InterPro" id="IPR004559">
    <property type="entry name" value="HemW-like"/>
</dbReference>
<dbReference type="Proteomes" id="UP001214898">
    <property type="component" value="Chromosome"/>
</dbReference>
<evidence type="ECO:0000313" key="15">
    <source>
        <dbReference type="EMBL" id="WEY86535.1"/>
    </source>
</evidence>
<dbReference type="STRING" id="483913.AN935_12630"/>
<evidence type="ECO:0000256" key="10">
    <source>
        <dbReference type="ARBA" id="ARBA00023014"/>
    </source>
</evidence>
<dbReference type="InterPro" id="IPR010723">
    <property type="entry name" value="HemN_C"/>
</dbReference>
<keyword evidence="9 12" id="KW-0408">Iron</keyword>
<evidence type="ECO:0000256" key="5">
    <source>
        <dbReference type="ARBA" id="ARBA00022490"/>
    </source>
</evidence>
<evidence type="ECO:0000256" key="7">
    <source>
        <dbReference type="ARBA" id="ARBA00022691"/>
    </source>
</evidence>
<evidence type="ECO:0000256" key="11">
    <source>
        <dbReference type="ARBA" id="ARBA00023186"/>
    </source>
</evidence>
<keyword evidence="6 12" id="KW-0349">Heme</keyword>
<dbReference type="SFLD" id="SFLDS00029">
    <property type="entry name" value="Radical_SAM"/>
    <property type="match status" value="1"/>
</dbReference>
<dbReference type="PANTHER" id="PTHR13932:SF5">
    <property type="entry name" value="RADICAL S-ADENOSYL METHIONINE DOMAIN-CONTAINING PROTEIN 1, MITOCHONDRIAL"/>
    <property type="match status" value="1"/>
</dbReference>
<evidence type="ECO:0000256" key="1">
    <source>
        <dbReference type="ARBA" id="ARBA00004496"/>
    </source>
</evidence>
<evidence type="ECO:0000313" key="16">
    <source>
        <dbReference type="Proteomes" id="UP000032247"/>
    </source>
</evidence>
<keyword evidence="11 12" id="KW-0143">Chaperone</keyword>
<protein>
    <recommendedName>
        <fullName evidence="3 12">Heme chaperone HemW</fullName>
    </recommendedName>
</protein>
<dbReference type="SMART" id="SM00729">
    <property type="entry name" value="Elp3"/>
    <property type="match status" value="1"/>
</dbReference>
<comment type="subcellular location">
    <subcellularLocation>
        <location evidence="1 12">Cytoplasm</location>
    </subcellularLocation>
</comment>
<evidence type="ECO:0000256" key="3">
    <source>
        <dbReference type="ARBA" id="ARBA00017228"/>
    </source>
</evidence>
<dbReference type="Proteomes" id="UP000032247">
    <property type="component" value="Unassembled WGS sequence"/>
</dbReference>
<dbReference type="SUPFAM" id="SSF102114">
    <property type="entry name" value="Radical SAM enzymes"/>
    <property type="match status" value="1"/>
</dbReference>
<reference evidence="15" key="2">
    <citation type="submission" date="2023-03" db="EMBL/GenBank/DDBJ databases">
        <title>Complete genome sequences of 52 Bacillus and Priestia strains isolated from West-African fermentations and 26 reference strains from the DSMZ collection.</title>
        <authorList>
            <person name="Wiedenbein E.S."/>
            <person name="Canoy T.S."/>
            <person name="Hui Y."/>
            <person name="Parkouda C."/>
            <person name="Dawende C."/>
            <person name="Ametefe E."/>
            <person name="Jespersen L."/>
            <person name="Nielsen D.S."/>
        </authorList>
    </citation>
    <scope>NUCLEOTIDE SEQUENCE</scope>
    <source>
        <strain evidence="15">PRO56</strain>
    </source>
</reference>
<dbReference type="PROSITE" id="PS51918">
    <property type="entry name" value="RADICAL_SAM"/>
    <property type="match status" value="1"/>
</dbReference>
<evidence type="ECO:0000256" key="4">
    <source>
        <dbReference type="ARBA" id="ARBA00022485"/>
    </source>
</evidence>
<dbReference type="SFLD" id="SFLDF00288">
    <property type="entry name" value="HemN-like__clustered_with_nucl"/>
    <property type="match status" value="1"/>
</dbReference>
<dbReference type="GO" id="GO:0006779">
    <property type="term" value="P:porphyrin-containing compound biosynthetic process"/>
    <property type="evidence" value="ECO:0007669"/>
    <property type="project" value="InterPro"/>
</dbReference>
<dbReference type="InterPro" id="IPR013785">
    <property type="entry name" value="Aldolase_TIM"/>
</dbReference>
<evidence type="ECO:0000259" key="13">
    <source>
        <dbReference type="PROSITE" id="PS51918"/>
    </source>
</evidence>